<dbReference type="InterPro" id="IPR011864">
    <property type="entry name" value="Phosphate_PstC"/>
</dbReference>
<dbReference type="PANTHER" id="PTHR30425:SF1">
    <property type="entry name" value="PHOSPHATE TRANSPORT SYSTEM PERMEASE PROTEIN PSTC"/>
    <property type="match status" value="1"/>
</dbReference>
<keyword evidence="5" id="KW-0592">Phosphate transport</keyword>
<dbReference type="NCBIfam" id="TIGR02138">
    <property type="entry name" value="phosphate_pstC"/>
    <property type="match status" value="1"/>
</dbReference>
<dbReference type="NCBIfam" id="TIGR00974">
    <property type="entry name" value="3a0107s02c"/>
    <property type="match status" value="1"/>
</dbReference>
<feature type="transmembrane region" description="Helical" evidence="9">
    <location>
        <begin position="433"/>
        <end position="462"/>
    </location>
</feature>
<feature type="transmembrane region" description="Helical" evidence="9">
    <location>
        <begin position="474"/>
        <end position="500"/>
    </location>
</feature>
<evidence type="ECO:0000256" key="6">
    <source>
        <dbReference type="ARBA" id="ARBA00022692"/>
    </source>
</evidence>
<evidence type="ECO:0000256" key="3">
    <source>
        <dbReference type="ARBA" id="ARBA00022448"/>
    </source>
</evidence>
<evidence type="ECO:0000313" key="11">
    <source>
        <dbReference type="EMBL" id="AYQ55031.1"/>
    </source>
</evidence>
<feature type="transmembrane region" description="Helical" evidence="9">
    <location>
        <begin position="153"/>
        <end position="173"/>
    </location>
</feature>
<keyword evidence="3" id="KW-0813">Transport</keyword>
<dbReference type="CDD" id="cd06261">
    <property type="entry name" value="TM_PBP2"/>
    <property type="match status" value="2"/>
</dbReference>
<feature type="transmembrane region" description="Helical" evidence="9">
    <location>
        <begin position="506"/>
        <end position="524"/>
    </location>
</feature>
<proteinExistence type="inferred from homology"/>
<evidence type="ECO:0000259" key="10">
    <source>
        <dbReference type="PROSITE" id="PS50928"/>
    </source>
</evidence>
<evidence type="ECO:0000256" key="2">
    <source>
        <dbReference type="ARBA" id="ARBA00007069"/>
    </source>
</evidence>
<evidence type="ECO:0000256" key="9">
    <source>
        <dbReference type="SAM" id="Phobius"/>
    </source>
</evidence>
<dbReference type="GO" id="GO:0005315">
    <property type="term" value="F:phosphate transmembrane transporter activity"/>
    <property type="evidence" value="ECO:0007669"/>
    <property type="project" value="InterPro"/>
</dbReference>
<evidence type="ECO:0000256" key="1">
    <source>
        <dbReference type="ARBA" id="ARBA00004651"/>
    </source>
</evidence>
<dbReference type="InterPro" id="IPR051124">
    <property type="entry name" value="Phosphate_Transport_Permease"/>
</dbReference>
<keyword evidence="4" id="KW-1003">Cell membrane</keyword>
<feature type="domain" description="ABC transmembrane type-1" evidence="10">
    <location>
        <begin position="77"/>
        <end position="293"/>
    </location>
</feature>
<dbReference type="GO" id="GO:0035435">
    <property type="term" value="P:phosphate ion transmembrane transport"/>
    <property type="evidence" value="ECO:0007669"/>
    <property type="project" value="InterPro"/>
</dbReference>
<protein>
    <recommendedName>
        <fullName evidence="10">ABC transmembrane type-1 domain-containing protein</fullName>
    </recommendedName>
</protein>
<dbReference type="Proteomes" id="UP000273278">
    <property type="component" value="Chromosome"/>
</dbReference>
<evidence type="ECO:0000256" key="4">
    <source>
        <dbReference type="ARBA" id="ARBA00022475"/>
    </source>
</evidence>
<dbReference type="RefSeq" id="WP_015504770.1">
    <property type="nucleotide sequence ID" value="NZ_CP017686.1"/>
</dbReference>
<feature type="transmembrane region" description="Helical" evidence="9">
    <location>
        <begin position="67"/>
        <end position="100"/>
    </location>
</feature>
<dbReference type="GO" id="GO:0005886">
    <property type="term" value="C:plasma membrane"/>
    <property type="evidence" value="ECO:0007669"/>
    <property type="project" value="UniProtKB-SubCell"/>
</dbReference>
<dbReference type="Pfam" id="PF00528">
    <property type="entry name" value="BPD_transp_1"/>
    <property type="match status" value="2"/>
</dbReference>
<dbReference type="GeneID" id="41321668"/>
<feature type="transmembrane region" description="Helical" evidence="9">
    <location>
        <begin position="623"/>
        <end position="645"/>
    </location>
</feature>
<accession>A0A3G3IGY9</accession>
<evidence type="ECO:0000256" key="8">
    <source>
        <dbReference type="ARBA" id="ARBA00023136"/>
    </source>
</evidence>
<feature type="transmembrane region" description="Helical" evidence="9">
    <location>
        <begin position="355"/>
        <end position="372"/>
    </location>
</feature>
<feature type="transmembrane region" description="Helical" evidence="9">
    <location>
        <begin position="556"/>
        <end position="577"/>
    </location>
</feature>
<evidence type="ECO:0000256" key="5">
    <source>
        <dbReference type="ARBA" id="ARBA00022592"/>
    </source>
</evidence>
<keyword evidence="8 9" id="KW-0472">Membrane</keyword>
<comment type="similarity">
    <text evidence="2">Belongs to the binding-protein-dependent transport system permease family. CysTW subfamily.</text>
</comment>
<feature type="transmembrane region" description="Helical" evidence="9">
    <location>
        <begin position="22"/>
        <end position="47"/>
    </location>
</feature>
<keyword evidence="6 9" id="KW-0812">Transmembrane</keyword>
<evidence type="ECO:0000313" key="12">
    <source>
        <dbReference type="Proteomes" id="UP000273278"/>
    </source>
</evidence>
<comment type="subcellular location">
    <subcellularLocation>
        <location evidence="1">Cell membrane</location>
        <topology evidence="1">Multi-pass membrane protein</topology>
    </subcellularLocation>
</comment>
<feature type="transmembrane region" description="Helical" evidence="9">
    <location>
        <begin position="203"/>
        <end position="224"/>
    </location>
</feature>
<dbReference type="InterPro" id="IPR035906">
    <property type="entry name" value="MetI-like_sf"/>
</dbReference>
<dbReference type="AlphaFoldDB" id="A0A3G3IGY9"/>
<dbReference type="PANTHER" id="PTHR30425">
    <property type="entry name" value="PHOSPHATE TRANSPORT SYSTEM PERMEASE PROTEIN PST"/>
    <property type="match status" value="1"/>
</dbReference>
<dbReference type="SUPFAM" id="SSF161098">
    <property type="entry name" value="MetI-like"/>
    <property type="match status" value="2"/>
</dbReference>
<dbReference type="OMA" id="AGAVRYM"/>
<keyword evidence="7 9" id="KW-1133">Transmembrane helix</keyword>
<name>A0A3G3IGY9_9ARCH</name>
<reference evidence="11 12" key="1">
    <citation type="submission" date="2016-10" db="EMBL/GenBank/DDBJ databases">
        <title>Complete genome of the TMA-utilizing, human hosted archaeon Methanomethylophilus alvus Gen. nov, sp. nov., strain Mx-05, derived from a pure culture.</title>
        <authorList>
            <person name="Brugere J.-F."/>
            <person name="Ben Hania W."/>
            <person name="Chaudhary P.P."/>
            <person name="Gaci N."/>
            <person name="Borrel G."/>
            <person name="Cao Van Tuat L."/>
            <person name="Fardeau M.-L."/>
            <person name="Harris H.M.B."/>
            <person name="O'Toole P.W."/>
            <person name="Ollivier B."/>
        </authorList>
    </citation>
    <scope>NUCLEOTIDE SEQUENCE [LARGE SCALE GENOMIC DNA]</scope>
    <source>
        <strain evidence="11 12">Mx-05</strain>
    </source>
</reference>
<feature type="transmembrane region" description="Helical" evidence="9">
    <location>
        <begin position="272"/>
        <end position="293"/>
    </location>
</feature>
<feature type="transmembrane region" description="Helical" evidence="9">
    <location>
        <begin position="120"/>
        <end position="141"/>
    </location>
</feature>
<dbReference type="EMBL" id="CP017686">
    <property type="protein sequence ID" value="AYQ55031.1"/>
    <property type="molecule type" value="Genomic_DNA"/>
</dbReference>
<evidence type="ECO:0000256" key="7">
    <source>
        <dbReference type="ARBA" id="ARBA00022989"/>
    </source>
</evidence>
<gene>
    <name evidence="11" type="ORF">BKD89_04335</name>
</gene>
<dbReference type="Gene3D" id="1.10.3720.10">
    <property type="entry name" value="MetI-like"/>
    <property type="match status" value="2"/>
</dbReference>
<sequence>MSDCVNVLKKTRPVDSDRVCRTVLAAVASLAAVTVVAMIIFIAGQGFDALSEVGIWEFLTGSVWRPYIGSYGAASLIAGTLMVTAGAMMVACPIGIGAAIYLSEIASPKTRKKVKPIIEVMAGIPSVVYGLLGIMILVPMMHGLFPDQTVSGLSWLTGSVLLGIMALPTVISVSDDALQTVPSSYREASLAIGATKWETIMKVIVPAAASGMSAAVILGIGRAIGETMAVMMVTGNTAIFPDPIWNVFSTLRTITATLALEMPEVVVGSTSYSALFLLALILMIMILAINLSVRAVMNRSARKFSGDEKVGRLTLAIENMDQTKIRMFKDLLLTAAVAAAVFCGASLFTGTLQSMAAAVGTVVVWKVLATAGRRKVDRNQRQKLACGSLSLVTFAIVAILILVTVYIAVKAVPALSLDFLLDDPSRAGRSGGIFPAIVGTLELIAGTALMAVPLGVLTGVYLTEYGGNGRVTRVVTAAVDVLNGTPSVIFGLFGMVVIVVYLGMGYSLIAGCVTLALMTMPVIIRTTQEAVRAVPDDLREASRAIGATKMQTTFRVVLPTAVNGIVTGAILSLARAAGETAPIMFTAVVVQAKVADYALTEPVMALPYHLYYLATEGRADPSMMYATALVLLVIVLAMFLLASYVRARGEKRMRQ</sequence>
<feature type="transmembrane region" description="Helical" evidence="9">
    <location>
        <begin position="384"/>
        <end position="409"/>
    </location>
</feature>
<feature type="transmembrane region" description="Helical" evidence="9">
    <location>
        <begin position="331"/>
        <end position="349"/>
    </location>
</feature>
<dbReference type="InterPro" id="IPR000515">
    <property type="entry name" value="MetI-like"/>
</dbReference>
<dbReference type="PROSITE" id="PS50928">
    <property type="entry name" value="ABC_TM1"/>
    <property type="match status" value="2"/>
</dbReference>
<organism evidence="11 12">
    <name type="scientific">Methanomethylophilus alvi</name>
    <dbReference type="NCBI Taxonomy" id="1291540"/>
    <lineage>
        <taxon>Archaea</taxon>
        <taxon>Methanobacteriati</taxon>
        <taxon>Thermoplasmatota</taxon>
        <taxon>Thermoplasmata</taxon>
        <taxon>Methanomassiliicoccales</taxon>
        <taxon>Methanomethylophilaceae</taxon>
        <taxon>Methanomethylophilus</taxon>
    </lineage>
</organism>
<dbReference type="InterPro" id="IPR005672">
    <property type="entry name" value="Phosphate_PstA"/>
</dbReference>
<feature type="domain" description="ABC transmembrane type-1" evidence="10">
    <location>
        <begin position="437"/>
        <end position="642"/>
    </location>
</feature>